<protein>
    <submittedName>
        <fullName evidence="2">Uncharacterized protein</fullName>
    </submittedName>
</protein>
<organism evidence="1 2">
    <name type="scientific">Romanomermis culicivorax</name>
    <name type="common">Nematode worm</name>
    <dbReference type="NCBI Taxonomy" id="13658"/>
    <lineage>
        <taxon>Eukaryota</taxon>
        <taxon>Metazoa</taxon>
        <taxon>Ecdysozoa</taxon>
        <taxon>Nematoda</taxon>
        <taxon>Enoplea</taxon>
        <taxon>Dorylaimia</taxon>
        <taxon>Mermithida</taxon>
        <taxon>Mermithoidea</taxon>
        <taxon>Mermithidae</taxon>
        <taxon>Romanomermis</taxon>
    </lineage>
</organism>
<accession>A0A915K978</accession>
<proteinExistence type="predicted"/>
<sequence>MPNGLQPEKLVSKKHYVYYFLWSDRLVICVGYPDGYFEKRISGVKKYPDVRTYPNIFTVQKRRKDLNYDPASLQPQSHCSHQTINRRFTIAKCHVATVSLQQQPSAILRVFICHRKGMDEPAPDRFDQTSRTWHFVQPLKEVPVYFQNEAEP</sequence>
<name>A0A915K978_ROMCU</name>
<reference evidence="2" key="1">
    <citation type="submission" date="2022-11" db="UniProtKB">
        <authorList>
            <consortium name="WormBaseParasite"/>
        </authorList>
    </citation>
    <scope>IDENTIFICATION</scope>
</reference>
<dbReference type="WBParaSite" id="nRc.2.0.1.t35298-RA">
    <property type="protein sequence ID" value="nRc.2.0.1.t35298-RA"/>
    <property type="gene ID" value="nRc.2.0.1.g35298"/>
</dbReference>
<evidence type="ECO:0000313" key="1">
    <source>
        <dbReference type="Proteomes" id="UP000887565"/>
    </source>
</evidence>
<dbReference type="AlphaFoldDB" id="A0A915K978"/>
<keyword evidence="1" id="KW-1185">Reference proteome</keyword>
<dbReference type="Proteomes" id="UP000887565">
    <property type="component" value="Unplaced"/>
</dbReference>
<evidence type="ECO:0000313" key="2">
    <source>
        <dbReference type="WBParaSite" id="nRc.2.0.1.t35298-RA"/>
    </source>
</evidence>